<proteinExistence type="predicted"/>
<reference evidence="1" key="1">
    <citation type="submission" date="2024-03" db="EMBL/GenBank/DDBJ databases">
        <title>Whole genome sequecning of epiphytes from Marcgravia umbellata leaves.</title>
        <authorList>
            <person name="Kumar G."/>
            <person name="Savka M.A."/>
        </authorList>
    </citation>
    <scope>NUCLEOTIDE SEQUENCE</scope>
    <source>
        <strain evidence="1">RIT_BL5</strain>
    </source>
</reference>
<evidence type="ECO:0000313" key="1">
    <source>
        <dbReference type="EMBL" id="MEJ8304800.1"/>
    </source>
</evidence>
<name>A0ACC6PCW4_9BACL</name>
<organism evidence="1 2">
    <name type="scientific">Saccharibacillus sacchari</name>
    <dbReference type="NCBI Taxonomy" id="456493"/>
    <lineage>
        <taxon>Bacteria</taxon>
        <taxon>Bacillati</taxon>
        <taxon>Bacillota</taxon>
        <taxon>Bacilli</taxon>
        <taxon>Bacillales</taxon>
        <taxon>Paenibacillaceae</taxon>
        <taxon>Saccharibacillus</taxon>
    </lineage>
</organism>
<dbReference type="EMBL" id="JBBKAR010000034">
    <property type="protein sequence ID" value="MEJ8304800.1"/>
    <property type="molecule type" value="Genomic_DNA"/>
</dbReference>
<accession>A0ACC6PCW4</accession>
<comment type="caution">
    <text evidence="1">The sequence shown here is derived from an EMBL/GenBank/DDBJ whole genome shotgun (WGS) entry which is preliminary data.</text>
</comment>
<dbReference type="Proteomes" id="UP001380953">
    <property type="component" value="Unassembled WGS sequence"/>
</dbReference>
<gene>
    <name evidence="1" type="ORF">WKI47_12910</name>
</gene>
<sequence>MSSDRIFQKHRHPAKTFSLGLQHVLAMYAGAIVVPMIVGNAIGMTQEQLTYLIAIDLLACGVATLMQVWGNRLFGIKLPVVLGCAFQAVSPMIMIGNAPGMGIGAIYGAIIASGLFIFIFSGLFGQLIRLFPPIVTGSVVTIIGVTLIPTAMTNLGGGQGAEDFGSLPNIALGFGVLIFIVILNRVSTGFIRSISILIGLVVGTVVAAFMGKVDFSPVANASWFHAITPFHFAAPVFNLSAILTMILVAIVSVVESTGVFMVLGRIVGRDIGSKELARGYRAEGLAIMLGGIFNSFPYTTYSQNVGLVQMSRVKTRDVVAVAGILLVIVGFIPKIAATAQLIPSSVLGGAMVALFGLVLSSGVRVLGDQVDLSRHENLFIIACSVGMGLGVSVVPGLFAGLPEELRILVDNGIIAGSFTAIIMNLLFNGLGEKNGHLKVTSDNDVFGGTEEAAAQEDSAASATSKKGVGSAV</sequence>
<keyword evidence="2" id="KW-1185">Reference proteome</keyword>
<protein>
    <submittedName>
        <fullName evidence="1">Nucleobase:cation symporter-2 family protein</fullName>
    </submittedName>
</protein>
<evidence type="ECO:0000313" key="2">
    <source>
        <dbReference type="Proteomes" id="UP001380953"/>
    </source>
</evidence>